<proteinExistence type="predicted"/>
<dbReference type="Pfam" id="PF08780">
    <property type="entry name" value="NTase_sub_bind"/>
    <property type="match status" value="1"/>
</dbReference>
<protein>
    <submittedName>
        <fullName evidence="1">Nucleotidyltransferase</fullName>
    </submittedName>
</protein>
<dbReference type="SUPFAM" id="SSF81593">
    <property type="entry name" value="Nucleotidyltransferase substrate binding subunit/domain"/>
    <property type="match status" value="1"/>
</dbReference>
<dbReference type="NCBIfam" id="TIGR01987">
    <property type="entry name" value="HI0074"/>
    <property type="match status" value="1"/>
</dbReference>
<dbReference type="EMBL" id="LPUF01000005">
    <property type="protein sequence ID" value="OQK15169.1"/>
    <property type="molecule type" value="Genomic_DNA"/>
</dbReference>
<gene>
    <name evidence="1" type="ORF">AU255_18580</name>
</gene>
<accession>A0A1V8M0V2</accession>
<dbReference type="AlphaFoldDB" id="A0A1V8M0V2"/>
<dbReference type="STRING" id="1420851.AU255_18580"/>
<dbReference type="GO" id="GO:0016740">
    <property type="term" value="F:transferase activity"/>
    <property type="evidence" value="ECO:0007669"/>
    <property type="project" value="UniProtKB-KW"/>
</dbReference>
<dbReference type="OrthoDB" id="9810452at2"/>
<comment type="caution">
    <text evidence="1">The sequence shown here is derived from an EMBL/GenBank/DDBJ whole genome shotgun (WGS) entry which is preliminary data.</text>
</comment>
<dbReference type="InterPro" id="IPR010235">
    <property type="entry name" value="HepT"/>
</dbReference>
<dbReference type="RefSeq" id="WP_080524418.1">
    <property type="nucleotide sequence ID" value="NZ_LPUF01000005.1"/>
</dbReference>
<sequence length="142" mass="16522">MSLDFSPLANAINQLEKSLDYATSPLAINDPGLFEQLRNSVIQCFKFTYELSHKMLKRFLEETAASTEDINTRSFQELIRTGNEKGLLRSDWLVWRTYRQARNNSSHTYDADKAEQVYQIAPDFLLEAKHLYQQLIARSNKE</sequence>
<dbReference type="Gene3D" id="1.20.120.330">
    <property type="entry name" value="Nucleotidyltransferases domain 2"/>
    <property type="match status" value="1"/>
</dbReference>
<evidence type="ECO:0000313" key="1">
    <source>
        <dbReference type="EMBL" id="OQK15169.1"/>
    </source>
</evidence>
<reference evidence="1 2" key="1">
    <citation type="submission" date="2015-12" db="EMBL/GenBank/DDBJ databases">
        <authorList>
            <person name="Shamseldin A."/>
            <person name="Moawad H."/>
            <person name="Abd El-Rahim W.M."/>
            <person name="Sadowsky M.J."/>
        </authorList>
    </citation>
    <scope>NUCLEOTIDE SEQUENCE [LARGE SCALE GENOMIC DNA]</scope>
    <source>
        <strain evidence="1 2">WF1</strain>
    </source>
</reference>
<evidence type="ECO:0000313" key="2">
    <source>
        <dbReference type="Proteomes" id="UP000191980"/>
    </source>
</evidence>
<name>A0A1V8M0V2_9GAMM</name>
<organism evidence="1 2">
    <name type="scientific">Methyloprofundus sedimenti</name>
    <dbReference type="NCBI Taxonomy" id="1420851"/>
    <lineage>
        <taxon>Bacteria</taxon>
        <taxon>Pseudomonadati</taxon>
        <taxon>Pseudomonadota</taxon>
        <taxon>Gammaproteobacteria</taxon>
        <taxon>Methylococcales</taxon>
        <taxon>Methylococcaceae</taxon>
        <taxon>Methyloprofundus</taxon>
    </lineage>
</organism>
<keyword evidence="1" id="KW-0808">Transferase</keyword>
<dbReference type="Proteomes" id="UP000191980">
    <property type="component" value="Unassembled WGS sequence"/>
</dbReference>
<keyword evidence="2" id="KW-1185">Reference proteome</keyword>